<feature type="compositionally biased region" description="Acidic residues" evidence="2">
    <location>
        <begin position="102"/>
        <end position="126"/>
    </location>
</feature>
<feature type="coiled-coil region" evidence="1">
    <location>
        <begin position="51"/>
        <end position="78"/>
    </location>
</feature>
<evidence type="ECO:0000313" key="3">
    <source>
        <dbReference type="EMBL" id="RDW70178.1"/>
    </source>
</evidence>
<evidence type="ECO:0000256" key="2">
    <source>
        <dbReference type="SAM" id="MobiDB-lite"/>
    </source>
</evidence>
<feature type="region of interest" description="Disordered" evidence="2">
    <location>
        <begin position="101"/>
        <end position="126"/>
    </location>
</feature>
<evidence type="ECO:0000313" key="4">
    <source>
        <dbReference type="Proteomes" id="UP000256328"/>
    </source>
</evidence>
<keyword evidence="4" id="KW-1185">Reference proteome</keyword>
<dbReference type="EMBL" id="PDLN01000012">
    <property type="protein sequence ID" value="RDW70178.1"/>
    <property type="molecule type" value="Genomic_DNA"/>
</dbReference>
<organism evidence="3 4">
    <name type="scientific">Coleophoma crateriformis</name>
    <dbReference type="NCBI Taxonomy" id="565419"/>
    <lineage>
        <taxon>Eukaryota</taxon>
        <taxon>Fungi</taxon>
        <taxon>Dikarya</taxon>
        <taxon>Ascomycota</taxon>
        <taxon>Pezizomycotina</taxon>
        <taxon>Leotiomycetes</taxon>
        <taxon>Helotiales</taxon>
        <taxon>Dermateaceae</taxon>
        <taxon>Coleophoma</taxon>
    </lineage>
</organism>
<comment type="caution">
    <text evidence="3">The sequence shown here is derived from an EMBL/GenBank/DDBJ whole genome shotgun (WGS) entry which is preliminary data.</text>
</comment>
<protein>
    <submittedName>
        <fullName evidence="3">Uncharacterized protein</fullName>
    </submittedName>
</protein>
<dbReference type="InterPro" id="IPR037738">
    <property type="entry name" value="Ecm13-like"/>
</dbReference>
<name>A0A3D8R8E3_9HELO</name>
<sequence>MSPTSTFPLHSATPSLKRKTMSVTQTYYLAHSARAKLAHEAGQASLNLHRLVIHANLLDSLMVELAEAEQEQESWFNQSVRGATKSEDRRVQWADQAQAIVEEPEEDWEAEDADSDSSDSDYDSDEDIEMESAGFVSLNRVASHAIITEEEIEVEDDGAEDYESLALHLTPSRSQQPPELDHDSDSSEDESMPPSPPSDTLPTFSDKQREQIATTSFYTSEPQTSLPVSDQKPLFDEGYYLPQRTVPDLISTVSVY</sequence>
<accession>A0A3D8R8E3</accession>
<dbReference type="PANTHER" id="PTHR36826:SF1">
    <property type="entry name" value="PROTEIN ECM13"/>
    <property type="match status" value="1"/>
</dbReference>
<reference evidence="3 4" key="1">
    <citation type="journal article" date="2018" name="IMA Fungus">
        <title>IMA Genome-F 9: Draft genome sequence of Annulohypoxylon stygium, Aspergillus mulundensis, Berkeleyomyces basicola (syn. Thielaviopsis basicola), Ceratocystis smalleyi, two Cercospora beticola strains, Coleophoma cylindrospora, Fusarium fracticaudum, Phialophora cf. hyalina, and Morchella septimelata.</title>
        <authorList>
            <person name="Wingfield B.D."/>
            <person name="Bills G.F."/>
            <person name="Dong Y."/>
            <person name="Huang W."/>
            <person name="Nel W.J."/>
            <person name="Swalarsk-Parry B.S."/>
            <person name="Vaghefi N."/>
            <person name="Wilken P.M."/>
            <person name="An Z."/>
            <person name="de Beer Z.W."/>
            <person name="De Vos L."/>
            <person name="Chen L."/>
            <person name="Duong T.A."/>
            <person name="Gao Y."/>
            <person name="Hammerbacher A."/>
            <person name="Kikkert J.R."/>
            <person name="Li Y."/>
            <person name="Li H."/>
            <person name="Li K."/>
            <person name="Li Q."/>
            <person name="Liu X."/>
            <person name="Ma X."/>
            <person name="Naidoo K."/>
            <person name="Pethybridge S.J."/>
            <person name="Sun J."/>
            <person name="Steenkamp E.T."/>
            <person name="van der Nest M.A."/>
            <person name="van Wyk S."/>
            <person name="Wingfield M.J."/>
            <person name="Xiong C."/>
            <person name="Yue Q."/>
            <person name="Zhang X."/>
        </authorList>
    </citation>
    <scope>NUCLEOTIDE SEQUENCE [LARGE SCALE GENOMIC DNA]</scope>
    <source>
        <strain evidence="3 4">BP5796</strain>
    </source>
</reference>
<evidence type="ECO:0000256" key="1">
    <source>
        <dbReference type="SAM" id="Coils"/>
    </source>
</evidence>
<dbReference type="PANTHER" id="PTHR36826">
    <property type="entry name" value="PROTEIN ECM13"/>
    <property type="match status" value="1"/>
</dbReference>
<dbReference type="Proteomes" id="UP000256328">
    <property type="component" value="Unassembled WGS sequence"/>
</dbReference>
<proteinExistence type="predicted"/>
<feature type="compositionally biased region" description="Acidic residues" evidence="2">
    <location>
        <begin position="151"/>
        <end position="163"/>
    </location>
</feature>
<keyword evidence="1" id="KW-0175">Coiled coil</keyword>
<gene>
    <name evidence="3" type="ORF">BP5796_08575</name>
</gene>
<feature type="compositionally biased region" description="Polar residues" evidence="2">
    <location>
        <begin position="200"/>
        <end position="228"/>
    </location>
</feature>
<dbReference type="OrthoDB" id="5431245at2759"/>
<feature type="region of interest" description="Disordered" evidence="2">
    <location>
        <begin position="151"/>
        <end position="234"/>
    </location>
</feature>
<dbReference type="AlphaFoldDB" id="A0A3D8R8E3"/>